<dbReference type="Proteomes" id="UP001054252">
    <property type="component" value="Unassembled WGS sequence"/>
</dbReference>
<proteinExistence type="inferred from homology"/>
<evidence type="ECO:0000313" key="7">
    <source>
        <dbReference type="EMBL" id="GKV41124.1"/>
    </source>
</evidence>
<protein>
    <recommendedName>
        <fullName evidence="5">Glycosyltransferase</fullName>
        <ecNumber evidence="5">2.4.1.-</ecNumber>
    </recommendedName>
</protein>
<dbReference type="Pfam" id="PF00201">
    <property type="entry name" value="UDPGT"/>
    <property type="match status" value="1"/>
</dbReference>
<evidence type="ECO:0000256" key="4">
    <source>
        <dbReference type="RuleBase" id="RU003718"/>
    </source>
</evidence>
<dbReference type="SUPFAM" id="SSF53756">
    <property type="entry name" value="UDP-Glycosyltransferase/glycogen phosphorylase"/>
    <property type="match status" value="1"/>
</dbReference>
<dbReference type="InterPro" id="IPR035595">
    <property type="entry name" value="UDP_glycos_trans_CS"/>
</dbReference>
<comment type="similarity">
    <text evidence="1 4">Belongs to the UDP-glycosyltransferase family.</text>
</comment>
<dbReference type="Pfam" id="PF26168">
    <property type="entry name" value="Glyco_transf_N"/>
    <property type="match status" value="1"/>
</dbReference>
<dbReference type="InterPro" id="IPR002213">
    <property type="entry name" value="UDP_glucos_trans"/>
</dbReference>
<gene>
    <name evidence="7" type="ORF">SLEP1_g48696</name>
</gene>
<dbReference type="GO" id="GO:0080043">
    <property type="term" value="F:quercetin 3-O-glucosyltransferase activity"/>
    <property type="evidence" value="ECO:0007669"/>
    <property type="project" value="TreeGrafter"/>
</dbReference>
<dbReference type="CDD" id="cd03784">
    <property type="entry name" value="GT1_Gtf-like"/>
    <property type="match status" value="1"/>
</dbReference>
<dbReference type="PANTHER" id="PTHR11926">
    <property type="entry name" value="GLUCOSYL/GLUCURONOSYL TRANSFERASES"/>
    <property type="match status" value="1"/>
</dbReference>
<reference evidence="7 8" key="1">
    <citation type="journal article" date="2021" name="Commun. Biol.">
        <title>The genome of Shorea leprosula (Dipterocarpaceae) highlights the ecological relevance of drought in aseasonal tropical rainforests.</title>
        <authorList>
            <person name="Ng K.K.S."/>
            <person name="Kobayashi M.J."/>
            <person name="Fawcett J.A."/>
            <person name="Hatakeyama M."/>
            <person name="Paape T."/>
            <person name="Ng C.H."/>
            <person name="Ang C.C."/>
            <person name="Tnah L.H."/>
            <person name="Lee C.T."/>
            <person name="Nishiyama T."/>
            <person name="Sese J."/>
            <person name="O'Brien M.J."/>
            <person name="Copetti D."/>
            <person name="Mohd Noor M.I."/>
            <person name="Ong R.C."/>
            <person name="Putra M."/>
            <person name="Sireger I.Z."/>
            <person name="Indrioko S."/>
            <person name="Kosugi Y."/>
            <person name="Izuno A."/>
            <person name="Isagi Y."/>
            <person name="Lee S.L."/>
            <person name="Shimizu K.K."/>
        </authorList>
    </citation>
    <scope>NUCLEOTIDE SEQUENCE [LARGE SCALE GENOMIC DNA]</scope>
    <source>
        <strain evidence="7">214</strain>
    </source>
</reference>
<sequence>MGSLRLEKPHAVCIPYPAQGHINPMLKLAKLLHHRGFHITFVNTEFNHKRLLKSRGSDSLNGLPSFRFDTIPDGLPPTDVDATQDIPSLCESTRRTCLAPFKELLCKLNDPSSDNPPVSCIVSDGVMSFTLDAAQELGLPEVLFWTTSACGFLGYLHFRHLIEQGYTPLKDESYLTNGYLDTHDRRNPDLDLLPCTTKPHSKKRPNCHMSFTSQPSLVAMEKRQGKEIEREVLEEEEDWVIEIKGLYFVRMGRKGKLLKDLPSFLRTTDPNFFMIDFILGETERAKRASAIVLNTFDALENGALSALSSMLPPVFAVGPLPLLLNQVHDNDLEQIGSNLWREEPECLRWLDSKEPNSVVYVNFGSITVMTSNQLIEFAWGLANSNQTFLWIIRPDLVVGDAAILLPEFVAKTKNRGLLSTWCAQEQVLSHPAIGGFLTHSGWNSTLESISAGVPMICWPFFAEQQTNCRFCCTEWEIGMEINSDVKRDEVERLVRELMEEEKGREMKKKALEWKRMAEAAAASPSGSSAMNLDKVINEVLLYP</sequence>
<evidence type="ECO:0000256" key="1">
    <source>
        <dbReference type="ARBA" id="ARBA00009995"/>
    </source>
</evidence>
<feature type="domain" description="Glycosyltransferase N-terminal" evidence="6">
    <location>
        <begin position="12"/>
        <end position="141"/>
    </location>
</feature>
<dbReference type="FunFam" id="3.40.50.2000:FF:000065">
    <property type="entry name" value="Glycosyltransferase"/>
    <property type="match status" value="1"/>
</dbReference>
<accession>A0AAV5LWD6</accession>
<dbReference type="InterPro" id="IPR058980">
    <property type="entry name" value="Glyco_transf_N"/>
</dbReference>
<evidence type="ECO:0000256" key="2">
    <source>
        <dbReference type="ARBA" id="ARBA00022676"/>
    </source>
</evidence>
<evidence type="ECO:0000256" key="5">
    <source>
        <dbReference type="RuleBase" id="RU362057"/>
    </source>
</evidence>
<organism evidence="7 8">
    <name type="scientific">Rubroshorea leprosula</name>
    <dbReference type="NCBI Taxonomy" id="152421"/>
    <lineage>
        <taxon>Eukaryota</taxon>
        <taxon>Viridiplantae</taxon>
        <taxon>Streptophyta</taxon>
        <taxon>Embryophyta</taxon>
        <taxon>Tracheophyta</taxon>
        <taxon>Spermatophyta</taxon>
        <taxon>Magnoliopsida</taxon>
        <taxon>eudicotyledons</taxon>
        <taxon>Gunneridae</taxon>
        <taxon>Pentapetalae</taxon>
        <taxon>rosids</taxon>
        <taxon>malvids</taxon>
        <taxon>Malvales</taxon>
        <taxon>Dipterocarpaceae</taxon>
        <taxon>Rubroshorea</taxon>
    </lineage>
</organism>
<comment type="caution">
    <text evidence="7">The sequence shown here is derived from an EMBL/GenBank/DDBJ whole genome shotgun (WGS) entry which is preliminary data.</text>
</comment>
<dbReference type="EMBL" id="BPVZ01000147">
    <property type="protein sequence ID" value="GKV41124.1"/>
    <property type="molecule type" value="Genomic_DNA"/>
</dbReference>
<dbReference type="PANTHER" id="PTHR11926:SF774">
    <property type="entry name" value="UDP-GLYCOSYLTRANSFERASE 85A1-RELATED"/>
    <property type="match status" value="1"/>
</dbReference>
<dbReference type="GO" id="GO:0080044">
    <property type="term" value="F:quercetin 7-O-glucosyltransferase activity"/>
    <property type="evidence" value="ECO:0007669"/>
    <property type="project" value="TreeGrafter"/>
</dbReference>
<dbReference type="AlphaFoldDB" id="A0AAV5LWD6"/>
<keyword evidence="2 4" id="KW-0328">Glycosyltransferase</keyword>
<dbReference type="FunFam" id="3.40.50.2000:FF:000027">
    <property type="entry name" value="Glycosyltransferase"/>
    <property type="match status" value="1"/>
</dbReference>
<evidence type="ECO:0000259" key="6">
    <source>
        <dbReference type="Pfam" id="PF26168"/>
    </source>
</evidence>
<name>A0AAV5LWD6_9ROSI</name>
<keyword evidence="8" id="KW-1185">Reference proteome</keyword>
<evidence type="ECO:0000256" key="3">
    <source>
        <dbReference type="ARBA" id="ARBA00022679"/>
    </source>
</evidence>
<dbReference type="Gene3D" id="3.40.50.2000">
    <property type="entry name" value="Glycogen Phosphorylase B"/>
    <property type="match status" value="3"/>
</dbReference>
<dbReference type="EC" id="2.4.1.-" evidence="5"/>
<evidence type="ECO:0000313" key="8">
    <source>
        <dbReference type="Proteomes" id="UP001054252"/>
    </source>
</evidence>
<keyword evidence="3 4" id="KW-0808">Transferase</keyword>
<dbReference type="PROSITE" id="PS00375">
    <property type="entry name" value="UDPGT"/>
    <property type="match status" value="1"/>
</dbReference>